<reference evidence="1 2" key="1">
    <citation type="submission" date="2024-06" db="EMBL/GenBank/DDBJ databases">
        <authorList>
            <person name="Pan Q."/>
            <person name="Wen M."/>
            <person name="Jouanno E."/>
            <person name="Zahm M."/>
            <person name="Klopp C."/>
            <person name="Cabau C."/>
            <person name="Louis A."/>
            <person name="Berthelot C."/>
            <person name="Parey E."/>
            <person name="Roest Crollius H."/>
            <person name="Montfort J."/>
            <person name="Robinson-Rechavi M."/>
            <person name="Bouchez O."/>
            <person name="Lampietro C."/>
            <person name="Lopez Roques C."/>
            <person name="Donnadieu C."/>
            <person name="Postlethwait J."/>
            <person name="Bobe J."/>
            <person name="Verreycken H."/>
            <person name="Guiguen Y."/>
        </authorList>
    </citation>
    <scope>NUCLEOTIDE SEQUENCE [LARGE SCALE GENOMIC DNA]</scope>
    <source>
        <strain evidence="1">Up_M1</strain>
        <tissue evidence="1">Testis</tissue>
    </source>
</reference>
<protein>
    <submittedName>
        <fullName evidence="1">Uncharacterized protein</fullName>
    </submittedName>
</protein>
<comment type="caution">
    <text evidence="1">The sequence shown here is derived from an EMBL/GenBank/DDBJ whole genome shotgun (WGS) entry which is preliminary data.</text>
</comment>
<accession>A0ABD0X9H0</accession>
<evidence type="ECO:0000313" key="2">
    <source>
        <dbReference type="Proteomes" id="UP001557470"/>
    </source>
</evidence>
<proteinExistence type="predicted"/>
<organism evidence="1 2">
    <name type="scientific">Umbra pygmaea</name>
    <name type="common">Eastern mudminnow</name>
    <dbReference type="NCBI Taxonomy" id="75934"/>
    <lineage>
        <taxon>Eukaryota</taxon>
        <taxon>Metazoa</taxon>
        <taxon>Chordata</taxon>
        <taxon>Craniata</taxon>
        <taxon>Vertebrata</taxon>
        <taxon>Euteleostomi</taxon>
        <taxon>Actinopterygii</taxon>
        <taxon>Neopterygii</taxon>
        <taxon>Teleostei</taxon>
        <taxon>Protacanthopterygii</taxon>
        <taxon>Esociformes</taxon>
        <taxon>Umbridae</taxon>
        <taxon>Umbra</taxon>
    </lineage>
</organism>
<gene>
    <name evidence="1" type="ORF">UPYG_G00061500</name>
</gene>
<dbReference type="Proteomes" id="UP001557470">
    <property type="component" value="Unassembled WGS sequence"/>
</dbReference>
<evidence type="ECO:0000313" key="1">
    <source>
        <dbReference type="EMBL" id="KAL1005624.1"/>
    </source>
</evidence>
<sequence length="54" mass="5927">MFTLAKTPSSPPVTTAYLSAAQSLLAIEFDIECWWLDLKAAWAITGEQCSPKSH</sequence>
<keyword evidence="2" id="KW-1185">Reference proteome</keyword>
<dbReference type="EMBL" id="JAGEUA010000002">
    <property type="protein sequence ID" value="KAL1005624.1"/>
    <property type="molecule type" value="Genomic_DNA"/>
</dbReference>
<dbReference type="AlphaFoldDB" id="A0ABD0X9H0"/>
<name>A0ABD0X9H0_UMBPY</name>